<dbReference type="EMBL" id="JAKIXB020000045">
    <property type="protein sequence ID" value="KAL1592568.1"/>
    <property type="molecule type" value="Genomic_DNA"/>
</dbReference>
<organism evidence="3 4">
    <name type="scientific">Nothophoma quercina</name>
    <dbReference type="NCBI Taxonomy" id="749835"/>
    <lineage>
        <taxon>Eukaryota</taxon>
        <taxon>Fungi</taxon>
        <taxon>Dikarya</taxon>
        <taxon>Ascomycota</taxon>
        <taxon>Pezizomycotina</taxon>
        <taxon>Dothideomycetes</taxon>
        <taxon>Pleosporomycetidae</taxon>
        <taxon>Pleosporales</taxon>
        <taxon>Pleosporineae</taxon>
        <taxon>Didymellaceae</taxon>
        <taxon>Nothophoma</taxon>
    </lineage>
</organism>
<accession>A0ABR3QK89</accession>
<protein>
    <submittedName>
        <fullName evidence="3">Uncharacterized protein</fullName>
    </submittedName>
</protein>
<keyword evidence="4" id="KW-1185">Reference proteome</keyword>
<feature type="region of interest" description="Disordered" evidence="2">
    <location>
        <begin position="170"/>
        <end position="192"/>
    </location>
</feature>
<name>A0ABR3QK89_9PLEO</name>
<reference evidence="3 4" key="1">
    <citation type="submission" date="2024-02" db="EMBL/GenBank/DDBJ databases">
        <title>De novo assembly and annotation of 12 fungi associated with fruit tree decline syndrome in Ontario, Canada.</title>
        <authorList>
            <person name="Sulman M."/>
            <person name="Ellouze W."/>
            <person name="Ilyukhin E."/>
        </authorList>
    </citation>
    <scope>NUCLEOTIDE SEQUENCE [LARGE SCALE GENOMIC DNA]</scope>
    <source>
        <strain evidence="3 4">M97-236</strain>
    </source>
</reference>
<evidence type="ECO:0000313" key="4">
    <source>
        <dbReference type="Proteomes" id="UP001521222"/>
    </source>
</evidence>
<proteinExistence type="predicted"/>
<feature type="coiled-coil region" evidence="1">
    <location>
        <begin position="238"/>
        <end position="300"/>
    </location>
</feature>
<comment type="caution">
    <text evidence="3">The sequence shown here is derived from an EMBL/GenBank/DDBJ whole genome shotgun (WGS) entry which is preliminary data.</text>
</comment>
<keyword evidence="1" id="KW-0175">Coiled coil</keyword>
<dbReference type="Proteomes" id="UP001521222">
    <property type="component" value="Unassembled WGS sequence"/>
</dbReference>
<sequence>MSLEAGSLKDVTAWAEKEFPQFFSYMGCTPVLETLKFDGEYLNNTIALQPMLITALPVGQMKTGQIVYAHITGSNDVDLFSEEEIVCLTTDKKGKKHFQYMKSVVGLADVKLDAPFIHPIETSHPAAIDRLETLIRYAYLANGEATAVQPKLGFFRTHFRGACRDVARGSGSDVDANEKEDDNTLAGDTTPDLIADTETAGLRDNPAATSIFNEHVHAMDESYYDFKTSVLRQLGAMQSNDRIHIEQLRAQIQELEHNLTVSEQARMKLESELKVEQANAQSASKEAKSWKSQYEGLKETLQGALGQRF</sequence>
<gene>
    <name evidence="3" type="ORF">SLS59_009660</name>
</gene>
<evidence type="ECO:0000313" key="3">
    <source>
        <dbReference type="EMBL" id="KAL1592568.1"/>
    </source>
</evidence>
<evidence type="ECO:0000256" key="2">
    <source>
        <dbReference type="SAM" id="MobiDB-lite"/>
    </source>
</evidence>
<evidence type="ECO:0000256" key="1">
    <source>
        <dbReference type="SAM" id="Coils"/>
    </source>
</evidence>